<sequence length="279" mass="31062">MGRRRMVVTLDETHDDLYRRSPNGLIMRYFICASAVTGAEFLEYAPPPHESLMTPPHWHESSRNVSVSGAFGSEIKIKLGAICDRGAMSDVYPGILTDVRRGINNLPCIGKLVVPAYFGDPGWTMTPQEATEAVIAEFELFNGPLYELQGSVVPKCFGLFVGQLFPTLGVNPKNNLMIALIEDVGSSVLPIGAPDDDLAQLPENDKIDIIQLYKRLHSVNVCHGDFSARHIRRRTNGQLSLIDFERSKVLGSDSLTREMREVELTLWPQTSIGRTTMRF</sequence>
<dbReference type="EMBL" id="MCFC01000075">
    <property type="protein sequence ID" value="ORY23797.1"/>
    <property type="molecule type" value="Genomic_DNA"/>
</dbReference>
<gene>
    <name evidence="1" type="ORF">BCR39DRAFT_342343</name>
</gene>
<organism evidence="1 2">
    <name type="scientific">Naematelia encephala</name>
    <dbReference type="NCBI Taxonomy" id="71784"/>
    <lineage>
        <taxon>Eukaryota</taxon>
        <taxon>Fungi</taxon>
        <taxon>Dikarya</taxon>
        <taxon>Basidiomycota</taxon>
        <taxon>Agaricomycotina</taxon>
        <taxon>Tremellomycetes</taxon>
        <taxon>Tremellales</taxon>
        <taxon>Naemateliaceae</taxon>
        <taxon>Naematelia</taxon>
    </lineage>
</organism>
<evidence type="ECO:0008006" key="3">
    <source>
        <dbReference type="Google" id="ProtNLM"/>
    </source>
</evidence>
<dbReference type="OrthoDB" id="2596802at2759"/>
<dbReference type="STRING" id="71784.A0A1Y2ANK8"/>
<protein>
    <recommendedName>
        <fullName evidence="3">Protein kinase domain-containing protein</fullName>
    </recommendedName>
</protein>
<evidence type="ECO:0000313" key="1">
    <source>
        <dbReference type="EMBL" id="ORY23797.1"/>
    </source>
</evidence>
<comment type="caution">
    <text evidence="1">The sequence shown here is derived from an EMBL/GenBank/DDBJ whole genome shotgun (WGS) entry which is preliminary data.</text>
</comment>
<dbReference type="SUPFAM" id="SSF56112">
    <property type="entry name" value="Protein kinase-like (PK-like)"/>
    <property type="match status" value="1"/>
</dbReference>
<reference evidence="1 2" key="1">
    <citation type="submission" date="2016-07" db="EMBL/GenBank/DDBJ databases">
        <title>Pervasive Adenine N6-methylation of Active Genes in Fungi.</title>
        <authorList>
            <consortium name="DOE Joint Genome Institute"/>
            <person name="Mondo S.J."/>
            <person name="Dannebaum R.O."/>
            <person name="Kuo R.C."/>
            <person name="Labutti K."/>
            <person name="Haridas S."/>
            <person name="Kuo A."/>
            <person name="Salamov A."/>
            <person name="Ahrendt S.R."/>
            <person name="Lipzen A."/>
            <person name="Sullivan W."/>
            <person name="Andreopoulos W.B."/>
            <person name="Clum A."/>
            <person name="Lindquist E."/>
            <person name="Daum C."/>
            <person name="Ramamoorthy G.K."/>
            <person name="Gryganskyi A."/>
            <person name="Culley D."/>
            <person name="Magnuson J.K."/>
            <person name="James T.Y."/>
            <person name="O'Malley M.A."/>
            <person name="Stajich J.E."/>
            <person name="Spatafora J.W."/>
            <person name="Visel A."/>
            <person name="Grigoriev I.V."/>
        </authorList>
    </citation>
    <scope>NUCLEOTIDE SEQUENCE [LARGE SCALE GENOMIC DNA]</scope>
    <source>
        <strain evidence="1 2">68-887.2</strain>
    </source>
</reference>
<dbReference type="Proteomes" id="UP000193986">
    <property type="component" value="Unassembled WGS sequence"/>
</dbReference>
<proteinExistence type="predicted"/>
<dbReference type="AlphaFoldDB" id="A0A1Y2ANK8"/>
<dbReference type="InterPro" id="IPR011009">
    <property type="entry name" value="Kinase-like_dom_sf"/>
</dbReference>
<dbReference type="Pfam" id="PF06293">
    <property type="entry name" value="Kdo"/>
    <property type="match status" value="1"/>
</dbReference>
<keyword evidence="2" id="KW-1185">Reference proteome</keyword>
<dbReference type="InParanoid" id="A0A1Y2ANK8"/>
<accession>A0A1Y2ANK8</accession>
<name>A0A1Y2ANK8_9TREE</name>
<evidence type="ECO:0000313" key="2">
    <source>
        <dbReference type="Proteomes" id="UP000193986"/>
    </source>
</evidence>